<accession>A0A5E4APV3</accession>
<dbReference type="EMBL" id="CABDUW010000113">
    <property type="protein sequence ID" value="VTJ58960.1"/>
    <property type="molecule type" value="Genomic_DNA"/>
</dbReference>
<reference evidence="1" key="1">
    <citation type="submission" date="2019-04" db="EMBL/GenBank/DDBJ databases">
        <authorList>
            <person name="Alioto T."/>
            <person name="Alioto T."/>
        </authorList>
    </citation>
    <scope>NUCLEOTIDE SEQUENCE [LARGE SCALE GENOMIC DNA]</scope>
</reference>
<dbReference type="GO" id="GO:0007018">
    <property type="term" value="P:microtubule-based movement"/>
    <property type="evidence" value="ECO:0007669"/>
    <property type="project" value="InterPro"/>
</dbReference>
<evidence type="ECO:0000313" key="1">
    <source>
        <dbReference type="EMBL" id="VTJ58960.1"/>
    </source>
</evidence>
<evidence type="ECO:0000313" key="2">
    <source>
        <dbReference type="Proteomes" id="UP000335636"/>
    </source>
</evidence>
<protein>
    <submittedName>
        <fullName evidence="1">Uncharacterized protein</fullName>
    </submittedName>
</protein>
<dbReference type="GO" id="GO:0045505">
    <property type="term" value="F:dynein intermediate chain binding"/>
    <property type="evidence" value="ECO:0007669"/>
    <property type="project" value="InterPro"/>
</dbReference>
<feature type="non-terminal residue" evidence="1">
    <location>
        <position position="72"/>
    </location>
</feature>
<proteinExistence type="predicted"/>
<organism evidence="1 2">
    <name type="scientific">Marmota monax</name>
    <name type="common">Woodchuck</name>
    <dbReference type="NCBI Taxonomy" id="9995"/>
    <lineage>
        <taxon>Eukaryota</taxon>
        <taxon>Metazoa</taxon>
        <taxon>Chordata</taxon>
        <taxon>Craniata</taxon>
        <taxon>Vertebrata</taxon>
        <taxon>Euteleostomi</taxon>
        <taxon>Mammalia</taxon>
        <taxon>Eutheria</taxon>
        <taxon>Euarchontoglires</taxon>
        <taxon>Glires</taxon>
        <taxon>Rodentia</taxon>
        <taxon>Sciuromorpha</taxon>
        <taxon>Sciuridae</taxon>
        <taxon>Xerinae</taxon>
        <taxon>Marmotini</taxon>
        <taxon>Marmota</taxon>
    </lineage>
</organism>
<feature type="non-terminal residue" evidence="1">
    <location>
        <position position="1"/>
    </location>
</feature>
<sequence>ARWQEIINHIDNKLERILGDMLLSAACIVYSGVLTPEFRQLIVNKWEKFCIENNISLSSNFSLIEAMAQEPE</sequence>
<dbReference type="InterPro" id="IPR026983">
    <property type="entry name" value="DHC"/>
</dbReference>
<name>A0A5E4APV3_MARMO</name>
<dbReference type="Proteomes" id="UP000335636">
    <property type="component" value="Unassembled WGS sequence"/>
</dbReference>
<gene>
    <name evidence="1" type="ORF">MONAX_5E025774</name>
</gene>
<dbReference type="PANTHER" id="PTHR22878:SF64">
    <property type="entry name" value="DYNEIN AXONEMAL HEAVY CHAIN 14"/>
    <property type="match status" value="1"/>
</dbReference>
<dbReference type="GO" id="GO:0030286">
    <property type="term" value="C:dynein complex"/>
    <property type="evidence" value="ECO:0007669"/>
    <property type="project" value="InterPro"/>
</dbReference>
<dbReference type="AlphaFoldDB" id="A0A5E4APV3"/>
<comment type="caution">
    <text evidence="1">The sequence shown here is derived from an EMBL/GenBank/DDBJ whole genome shotgun (WGS) entry which is preliminary data.</text>
</comment>
<dbReference type="Gene3D" id="1.20.920.20">
    <property type="match status" value="1"/>
</dbReference>
<keyword evidence="2" id="KW-1185">Reference proteome</keyword>
<dbReference type="PANTHER" id="PTHR22878">
    <property type="entry name" value="DYNEIN HEAVY CHAIN 6, AXONEMAL-LIKE-RELATED"/>
    <property type="match status" value="1"/>
</dbReference>
<dbReference type="GO" id="GO:0051959">
    <property type="term" value="F:dynein light intermediate chain binding"/>
    <property type="evidence" value="ECO:0007669"/>
    <property type="project" value="InterPro"/>
</dbReference>